<dbReference type="STRING" id="649764.HMPREF0762_01145"/>
<evidence type="ECO:0000313" key="2">
    <source>
        <dbReference type="EMBL" id="EEZ61077.1"/>
    </source>
</evidence>
<feature type="region of interest" description="Disordered" evidence="1">
    <location>
        <begin position="1"/>
        <end position="32"/>
    </location>
</feature>
<dbReference type="EMBL" id="ACUX02000007">
    <property type="protein sequence ID" value="EEZ61077.1"/>
    <property type="molecule type" value="Genomic_DNA"/>
</dbReference>
<evidence type="ECO:0000256" key="1">
    <source>
        <dbReference type="SAM" id="MobiDB-lite"/>
    </source>
</evidence>
<name>D0WHB2_SLAES</name>
<sequence length="76" mass="7899">MQSDASASVQSDRVKTLSGATERAEESSAASSFLEVRCAMPDEASAMPAIPAAPAMSCRLETAMDGRFAACERGRA</sequence>
<keyword evidence="3" id="KW-1185">Reference proteome</keyword>
<feature type="compositionally biased region" description="Polar residues" evidence="1">
    <location>
        <begin position="1"/>
        <end position="11"/>
    </location>
</feature>
<dbReference type="Proteomes" id="UP000006001">
    <property type="component" value="Unassembled WGS sequence"/>
</dbReference>
<dbReference type="AlphaFoldDB" id="D0WHB2"/>
<reference evidence="2" key="1">
    <citation type="submission" date="2009-10" db="EMBL/GenBank/DDBJ databases">
        <authorList>
            <person name="Weinstock G."/>
            <person name="Sodergren E."/>
            <person name="Clifton S."/>
            <person name="Fulton L."/>
            <person name="Fulton B."/>
            <person name="Courtney L."/>
            <person name="Fronick C."/>
            <person name="Harrison M."/>
            <person name="Strong C."/>
            <person name="Farmer C."/>
            <person name="Delahaunty K."/>
            <person name="Markovic C."/>
            <person name="Hall O."/>
            <person name="Minx P."/>
            <person name="Tomlinson C."/>
            <person name="Mitreva M."/>
            <person name="Nelson J."/>
            <person name="Hou S."/>
            <person name="Wollam A."/>
            <person name="Pepin K.H."/>
            <person name="Johnson M."/>
            <person name="Bhonagiri V."/>
            <person name="Nash W.E."/>
            <person name="Warren W."/>
            <person name="Chinwalla A."/>
            <person name="Mardis E.R."/>
            <person name="Wilson R.K."/>
        </authorList>
    </citation>
    <scope>NUCLEOTIDE SEQUENCE [LARGE SCALE GENOMIC DNA]</scope>
    <source>
        <strain evidence="2">ATCC 700122</strain>
    </source>
</reference>
<evidence type="ECO:0000313" key="3">
    <source>
        <dbReference type="Proteomes" id="UP000006001"/>
    </source>
</evidence>
<accession>D0WHB2</accession>
<protein>
    <submittedName>
        <fullName evidence="2">Uncharacterized protein</fullName>
    </submittedName>
</protein>
<dbReference type="HOGENOM" id="CLU_2652538_0_0_11"/>
<organism evidence="2 3">
    <name type="scientific">Slackia exigua (strain ATCC 700122 / DSM 15923 / CIP 105133 / JCM 11022 / KCTC 5966 / S-7)</name>
    <dbReference type="NCBI Taxonomy" id="649764"/>
    <lineage>
        <taxon>Bacteria</taxon>
        <taxon>Bacillati</taxon>
        <taxon>Actinomycetota</taxon>
        <taxon>Coriobacteriia</taxon>
        <taxon>Eggerthellales</taxon>
        <taxon>Eggerthellaceae</taxon>
        <taxon>Slackia</taxon>
    </lineage>
</organism>
<proteinExistence type="predicted"/>
<comment type="caution">
    <text evidence="2">The sequence shown here is derived from an EMBL/GenBank/DDBJ whole genome shotgun (WGS) entry which is preliminary data.</text>
</comment>
<gene>
    <name evidence="2" type="ORF">HMPREF0762_01145</name>
</gene>